<organism evidence="1 2">
    <name type="scientific">Deinococcus phoenicis</name>
    <dbReference type="NCBI Taxonomy" id="1476583"/>
    <lineage>
        <taxon>Bacteria</taxon>
        <taxon>Thermotogati</taxon>
        <taxon>Deinococcota</taxon>
        <taxon>Deinococci</taxon>
        <taxon>Deinococcales</taxon>
        <taxon>Deinococcaceae</taxon>
        <taxon>Deinococcus</taxon>
    </lineage>
</organism>
<reference evidence="1 2" key="1">
    <citation type="submission" date="2014-03" db="EMBL/GenBank/DDBJ databases">
        <title>Draft genome sequence of Deinococcus phoenicis 1P10ME.</title>
        <authorList>
            <person name="Stepanov V.G."/>
            <person name="Vaishampayan P."/>
            <person name="Venkateswaran K."/>
            <person name="Fox G.E."/>
        </authorList>
    </citation>
    <scope>NUCLEOTIDE SEQUENCE [LARGE SCALE GENOMIC DNA]</scope>
    <source>
        <strain evidence="1 2">1P10ME</strain>
    </source>
</reference>
<gene>
    <name evidence="1" type="ORF">DEIPH_ctg139orf0140</name>
</gene>
<evidence type="ECO:0000313" key="1">
    <source>
        <dbReference type="EMBL" id="EYB66412.1"/>
    </source>
</evidence>
<dbReference type="EMBL" id="JHAC01000093">
    <property type="protein sequence ID" value="EYB66412.1"/>
    <property type="molecule type" value="Genomic_DNA"/>
</dbReference>
<dbReference type="RefSeq" id="WP_152545032.1">
    <property type="nucleotide sequence ID" value="NZ_JHAC01000093.1"/>
</dbReference>
<accession>A0A016QKJ5</accession>
<keyword evidence="2" id="KW-1185">Reference proteome</keyword>
<dbReference type="Proteomes" id="UP000020492">
    <property type="component" value="Unassembled WGS sequence"/>
</dbReference>
<dbReference type="PATRIC" id="fig|1476583.3.peg.3652"/>
<dbReference type="STRING" id="1476583.DEIPH_ctg139orf0140"/>
<protein>
    <submittedName>
        <fullName evidence="1">Uncharacterized protein</fullName>
    </submittedName>
</protein>
<evidence type="ECO:0000313" key="2">
    <source>
        <dbReference type="Proteomes" id="UP000020492"/>
    </source>
</evidence>
<dbReference type="eggNOG" id="COG3012">
    <property type="taxonomic scope" value="Bacteria"/>
</dbReference>
<sequence>MSAAALQLLPENADVWHRLEVLATAAASRVQPGRRPKGRDLRRLLRQPALRLGDVALNEDPHEHLFTQAFPSPEGPLTVFPGPVTGGIQPLGQLHAALRFDNGRLPTMFAERAARFIDGVVRLSDELARRAHLPRSVIPPAQESHEEFPERDVTLPSPERLTDLRRAVVFTPADFMACVGPEESEWLLTALAVDRGTLDLSHFEREACGPLPLRPLVRFGRDIVVAAPHALLAAATRALLRLAQDMKVTDVLNACVADGVHGQTLVALARLGLNPAERDLGPPPWPCAVYQGLYTYDVHRRLYVIEVIEPAENVRPDSLVSRWVCDLEGLRAYLDDLGEPDAPALVVSATHGDAVRLHTSDKDAMRLIMLGPHDLEVVSRAYREQPLTLHRFAEARRALHERFLVSRPRPIDEFVFLAGLDFRTSFGLPGVENIALLTFDANEFVRSTEARSDAHYAPWLCGRRTLLVERSPVAREGLYVPLAPPWTHPVVYLDHRGARAWVLDGNGRELRERDDSPPRPVTPEALVVTCALWLLDILEARSDLRPAEPVVAFAVFLNEDLTDAALTLVSEDKTTVGVALGGPFNNVLAVPDNTGERILVAEVFRAWAVLCRGEFPREDEVRDVVDVVAPRGDKRYLMNPTSFSDPTLDPRNVPPLALVHPANEHAFHILAGTALREGFQLEPGPIALPDTRLLNAAVQVLYGELQVRLRDYNPRALLDTLVNHHDGMRFRTALRSHMAVARAIAFGGDSPEEQEVLRRLPTSATAARFLIEYVAARPPTGTRVAGLLELEELLSLASTIIHYASTSDVVEYGVGSAEAHLSVDGALRARSEEFLAATERQLAFMLDRMAKDALRERYAEYAHEDAPEPDASHAGVTRLVQEACQDVYGLPLTRLLSFMRAVLDLGEPAQGRPVRMTQEAFEARMGACGWELGEVRIALRALTLEPRPNYLKPPSPWKPSEVYPWQFNREFSMLRRPIVRQPDNSGSTELVWGNRTLQSSLNHWLHERFLGGRFAPEAFPVANAHMQNLRHLYACEFNDEVAVRAERCGWTAHKNLKRFGDLRLEEDGKPLGDVDVLVVDHERAVLLAAECKDWVLARTPAEVRSRIEELFLGDLRADGTRERSILEKHERRLAWLRRNLAHVRTVLDLQDGRSWAVEGCIVTSRPPSDIFARRATIPLLSLDDFEAVLRRTD</sequence>
<dbReference type="OrthoDB" id="51260at2"/>
<name>A0A016QKJ5_9DEIO</name>
<proteinExistence type="predicted"/>
<comment type="caution">
    <text evidence="1">The sequence shown here is derived from an EMBL/GenBank/DDBJ whole genome shotgun (WGS) entry which is preliminary data.</text>
</comment>
<dbReference type="AlphaFoldDB" id="A0A016QKJ5"/>